<reference evidence="2 3" key="1">
    <citation type="submission" date="2024-05" db="EMBL/GenBank/DDBJ databases">
        <title>De novo assembly of an allotetraploid wild potato.</title>
        <authorList>
            <person name="Hosaka A.J."/>
        </authorList>
    </citation>
    <scope>NUCLEOTIDE SEQUENCE [LARGE SCALE GENOMIC DNA]</scope>
    <source>
        <tissue evidence="2">Young leaves</tissue>
    </source>
</reference>
<evidence type="ECO:0000313" key="2">
    <source>
        <dbReference type="EMBL" id="KAL3328342.1"/>
    </source>
</evidence>
<accession>A0ABD2RAE3</accession>
<dbReference type="AlphaFoldDB" id="A0ABD2RAE3"/>
<dbReference type="PANTHER" id="PTHR36807:SF2">
    <property type="entry name" value="PHOSPHOGLYCOLATE PHOSPHATASE"/>
    <property type="match status" value="1"/>
</dbReference>
<keyword evidence="1" id="KW-0472">Membrane</keyword>
<sequence>SAAAPSKANEINKQQKKQTQIKGVRYLTFGIHVNIILVVILLCGIWSIHHSSCCFGSQGRVSILQYVKNQLNLFTKKTKLQMAGQVAFTSSFKLLDSGQLLKQQLFMPKSSPMLMHRGFCFGSCKISRFPSSSIWKVITPYLMKLERRSKMQSCKSCFCLASLVDADAIVTSEWVPTIDQMLLMTSIVLTYIAGIIPTEKNSPLDTGGKIQSGDVDPDRMSSLGSVRRNNDRISIEFAWDVVKEKLMNSLSSIKQVDLGAIEFEQNRGKQPSNLSALAQGPRLRLLWASFQLLKKEVDNISANAVTFGNDDSLGIFNDVIQKLCQPLCVAWLEEELALRNGKTNTECLSSAVNNLNGYGVLTNIRKSGKEHLFAEFICVLSFGSLRKPGFYNDSLFMEHGVSILEDLVIMLADGIASMYLELISVDSSMSNEMNNLGLSLCTLSTRALQKLRNEASMNQWLHQNMEAVVSMYEDRFDLYTFQHQLIEESSKSKVQNDNWWKKLRVMSTQPVLSQLSTILINQISVPVKRTKELRALTGWRYYYSLLLELADIAMPLVRTVISRLSDAISFFLVSLIGRSLGLIYTGIRQSLRWK</sequence>
<organism evidence="2 3">
    <name type="scientific">Solanum stoloniferum</name>
    <dbReference type="NCBI Taxonomy" id="62892"/>
    <lineage>
        <taxon>Eukaryota</taxon>
        <taxon>Viridiplantae</taxon>
        <taxon>Streptophyta</taxon>
        <taxon>Embryophyta</taxon>
        <taxon>Tracheophyta</taxon>
        <taxon>Spermatophyta</taxon>
        <taxon>Magnoliopsida</taxon>
        <taxon>eudicotyledons</taxon>
        <taxon>Gunneridae</taxon>
        <taxon>Pentapetalae</taxon>
        <taxon>asterids</taxon>
        <taxon>lamiids</taxon>
        <taxon>Solanales</taxon>
        <taxon>Solanaceae</taxon>
        <taxon>Solanoideae</taxon>
        <taxon>Solaneae</taxon>
        <taxon>Solanum</taxon>
    </lineage>
</organism>
<dbReference type="Pfam" id="PF12452">
    <property type="entry name" value="DUF3685"/>
    <property type="match status" value="2"/>
</dbReference>
<comment type="caution">
    <text evidence="2">The sequence shown here is derived from an EMBL/GenBank/DDBJ whole genome shotgun (WGS) entry which is preliminary data.</text>
</comment>
<feature type="transmembrane region" description="Helical" evidence="1">
    <location>
        <begin position="26"/>
        <end position="48"/>
    </location>
</feature>
<proteinExistence type="predicted"/>
<keyword evidence="1" id="KW-1133">Transmembrane helix</keyword>
<name>A0ABD2RAE3_9SOLN</name>
<evidence type="ECO:0000256" key="1">
    <source>
        <dbReference type="SAM" id="Phobius"/>
    </source>
</evidence>
<keyword evidence="1" id="KW-0812">Transmembrane</keyword>
<protein>
    <submittedName>
        <fullName evidence="2">Uncharacterized protein</fullName>
    </submittedName>
</protein>
<feature type="non-terminal residue" evidence="2">
    <location>
        <position position="1"/>
    </location>
</feature>
<gene>
    <name evidence="2" type="ORF">AABB24_035800</name>
</gene>
<dbReference type="EMBL" id="JBJKTR010000021">
    <property type="protein sequence ID" value="KAL3328342.1"/>
    <property type="molecule type" value="Genomic_DNA"/>
</dbReference>
<dbReference type="Proteomes" id="UP001627284">
    <property type="component" value="Unassembled WGS sequence"/>
</dbReference>
<evidence type="ECO:0000313" key="3">
    <source>
        <dbReference type="Proteomes" id="UP001627284"/>
    </source>
</evidence>
<dbReference type="PANTHER" id="PTHR36807">
    <property type="entry name" value="PHOSPHOGLYCOLATE PHOSPHATASE"/>
    <property type="match status" value="1"/>
</dbReference>
<keyword evidence="3" id="KW-1185">Reference proteome</keyword>
<dbReference type="InterPro" id="IPR022552">
    <property type="entry name" value="UPF_Ycf55"/>
</dbReference>